<feature type="transmembrane region" description="Helical" evidence="1">
    <location>
        <begin position="6"/>
        <end position="27"/>
    </location>
</feature>
<keyword evidence="1" id="KW-0812">Transmembrane</keyword>
<comment type="caution">
    <text evidence="2">The sequence shown here is derived from an EMBL/GenBank/DDBJ whole genome shotgun (WGS) entry which is preliminary data.</text>
</comment>
<proteinExistence type="predicted"/>
<evidence type="ECO:0000313" key="3">
    <source>
        <dbReference type="Proteomes" id="UP000196258"/>
    </source>
</evidence>
<keyword evidence="1" id="KW-0472">Membrane</keyword>
<sequence>MTLSFNKNYITVFGVITCAIFVLIGYQNGIFSSPESLKVFLSDLGIFAPLGFILFQIIQCVIPIIPGGFGCVIGVAVFGPVYGFIYNLNYS</sequence>
<dbReference type="AlphaFoldDB" id="A0A1Y4Q0K8"/>
<feature type="transmembrane region" description="Helical" evidence="1">
    <location>
        <begin position="39"/>
        <end position="58"/>
    </location>
</feature>
<gene>
    <name evidence="2" type="ORF">B5E91_00140</name>
</gene>
<name>A0A1Y4Q0K8_9FIRM</name>
<evidence type="ECO:0000256" key="1">
    <source>
        <dbReference type="SAM" id="Phobius"/>
    </source>
</evidence>
<protein>
    <submittedName>
        <fullName evidence="2">Uncharacterized protein</fullName>
    </submittedName>
</protein>
<reference evidence="3" key="1">
    <citation type="submission" date="2017-04" db="EMBL/GenBank/DDBJ databases">
        <title>Function of individual gut microbiota members based on whole genome sequencing of pure cultures obtained from chicken caecum.</title>
        <authorList>
            <person name="Medvecky M."/>
            <person name="Cejkova D."/>
            <person name="Polansky O."/>
            <person name="Karasova D."/>
            <person name="Kubasova T."/>
            <person name="Cizek A."/>
            <person name="Rychlik I."/>
        </authorList>
    </citation>
    <scope>NUCLEOTIDE SEQUENCE [LARGE SCALE GENOMIC DNA]</scope>
    <source>
        <strain evidence="3">An149</strain>
    </source>
</reference>
<accession>A0A1Y4Q0K8</accession>
<dbReference type="EMBL" id="NFLB01000001">
    <property type="protein sequence ID" value="OUQ06372.1"/>
    <property type="molecule type" value="Genomic_DNA"/>
</dbReference>
<evidence type="ECO:0000313" key="2">
    <source>
        <dbReference type="EMBL" id="OUQ06372.1"/>
    </source>
</evidence>
<dbReference type="RefSeq" id="WP_087253550.1">
    <property type="nucleotide sequence ID" value="NZ_NFKY01000059.1"/>
</dbReference>
<feature type="transmembrane region" description="Helical" evidence="1">
    <location>
        <begin position="64"/>
        <end position="85"/>
    </location>
</feature>
<organism evidence="2 3">
    <name type="scientific">Thomasclavelia spiroformis</name>
    <dbReference type="NCBI Taxonomy" id="29348"/>
    <lineage>
        <taxon>Bacteria</taxon>
        <taxon>Bacillati</taxon>
        <taxon>Bacillota</taxon>
        <taxon>Erysipelotrichia</taxon>
        <taxon>Erysipelotrichales</taxon>
        <taxon>Coprobacillaceae</taxon>
        <taxon>Thomasclavelia</taxon>
    </lineage>
</organism>
<dbReference type="Proteomes" id="UP000196258">
    <property type="component" value="Unassembled WGS sequence"/>
</dbReference>
<keyword evidence="1" id="KW-1133">Transmembrane helix</keyword>